<feature type="domain" description="MotA/TolQ/ExbB proton channel" evidence="14">
    <location>
        <begin position="112"/>
        <end position="202"/>
    </location>
</feature>
<evidence type="ECO:0000256" key="1">
    <source>
        <dbReference type="ARBA" id="ARBA00004429"/>
    </source>
</evidence>
<comment type="function">
    <text evidence="11">Involved in the TonB-dependent energy-dependent transport of various receptor-bound substrates. Protects ExbD from proteolytic degradation and functionally stabilizes TonB.</text>
</comment>
<comment type="caution">
    <text evidence="15">The sequence shown here is derived from an EMBL/GenBank/DDBJ whole genome shotgun (WGS) entry which is preliminary data.</text>
</comment>
<dbReference type="PANTHER" id="PTHR30625:SF16">
    <property type="entry name" value="BIOPOLYMER TRANSPORT PROTEIN EXBB"/>
    <property type="match status" value="1"/>
</dbReference>
<name>A0A918MI48_9RHOB</name>
<evidence type="ECO:0000256" key="4">
    <source>
        <dbReference type="ARBA" id="ARBA00022448"/>
    </source>
</evidence>
<evidence type="ECO:0000256" key="5">
    <source>
        <dbReference type="ARBA" id="ARBA00022475"/>
    </source>
</evidence>
<feature type="transmembrane region" description="Helical" evidence="13">
    <location>
        <begin position="175"/>
        <end position="196"/>
    </location>
</feature>
<organism evidence="15 16">
    <name type="scientific">Gemmobacter lanyuensis</name>
    <dbReference type="NCBI Taxonomy" id="1054497"/>
    <lineage>
        <taxon>Bacteria</taxon>
        <taxon>Pseudomonadati</taxon>
        <taxon>Pseudomonadota</taxon>
        <taxon>Alphaproteobacteria</taxon>
        <taxon>Rhodobacterales</taxon>
        <taxon>Paracoccaceae</taxon>
        <taxon>Gemmobacter</taxon>
    </lineage>
</organism>
<evidence type="ECO:0000256" key="9">
    <source>
        <dbReference type="ARBA" id="ARBA00022989"/>
    </source>
</evidence>
<dbReference type="GO" id="GO:0017038">
    <property type="term" value="P:protein import"/>
    <property type="evidence" value="ECO:0007669"/>
    <property type="project" value="TreeGrafter"/>
</dbReference>
<keyword evidence="10 13" id="KW-0472">Membrane</keyword>
<dbReference type="InterPro" id="IPR002898">
    <property type="entry name" value="MotA_ExbB_proton_chnl"/>
</dbReference>
<evidence type="ECO:0000256" key="2">
    <source>
        <dbReference type="ARBA" id="ARBA00011471"/>
    </source>
</evidence>
<keyword evidence="8 12" id="KW-0653">Protein transport</keyword>
<evidence type="ECO:0000313" key="16">
    <source>
        <dbReference type="Proteomes" id="UP000628984"/>
    </source>
</evidence>
<dbReference type="GO" id="GO:0022857">
    <property type="term" value="F:transmembrane transporter activity"/>
    <property type="evidence" value="ECO:0007669"/>
    <property type="project" value="InterPro"/>
</dbReference>
<keyword evidence="16" id="KW-1185">Reference proteome</keyword>
<keyword evidence="9 13" id="KW-1133">Transmembrane helix</keyword>
<evidence type="ECO:0000256" key="3">
    <source>
        <dbReference type="ARBA" id="ARBA00022093"/>
    </source>
</evidence>
<feature type="transmembrane region" description="Helical" evidence="13">
    <location>
        <begin position="18"/>
        <end position="40"/>
    </location>
</feature>
<dbReference type="GO" id="GO:0005886">
    <property type="term" value="C:plasma membrane"/>
    <property type="evidence" value="ECO:0007669"/>
    <property type="project" value="UniProtKB-SubCell"/>
</dbReference>
<dbReference type="Proteomes" id="UP000628984">
    <property type="component" value="Unassembled WGS sequence"/>
</dbReference>
<dbReference type="InterPro" id="IPR014164">
    <property type="entry name" value="TonB_ExbB_1"/>
</dbReference>
<comment type="similarity">
    <text evidence="12">Belongs to the exbB/tolQ family.</text>
</comment>
<evidence type="ECO:0000313" key="15">
    <source>
        <dbReference type="EMBL" id="GGW26567.1"/>
    </source>
</evidence>
<sequence length="230" mass="24635">MPEAHDLSPLGMYRKADWVVKSVMITLLVASFLTWTVWLFKTVELALARWRVRRAGRALRGAETLAAAAQGLPRRADPATFMARAVLEEYSRSDAALPQAGAEGVKERAASLVARIEGQALARLRRGTGILATVGAVAPFVGLFGTVWGIMNAFIGIAETKTTNLAVVAPGIAEALFATAIGLVAAIPAVVIYNHFTRAIGGYRMHLQDAGAAVLRLLSRDIDFRKLRGA</sequence>
<evidence type="ECO:0000259" key="14">
    <source>
        <dbReference type="Pfam" id="PF01618"/>
    </source>
</evidence>
<evidence type="ECO:0000256" key="6">
    <source>
        <dbReference type="ARBA" id="ARBA00022519"/>
    </source>
</evidence>
<dbReference type="PANTHER" id="PTHR30625">
    <property type="entry name" value="PROTEIN TOLQ"/>
    <property type="match status" value="1"/>
</dbReference>
<evidence type="ECO:0000256" key="11">
    <source>
        <dbReference type="ARBA" id="ARBA00024816"/>
    </source>
</evidence>
<accession>A0A918MI48</accession>
<dbReference type="NCBIfam" id="TIGR02797">
    <property type="entry name" value="exbB"/>
    <property type="match status" value="1"/>
</dbReference>
<evidence type="ECO:0000256" key="12">
    <source>
        <dbReference type="RuleBase" id="RU004057"/>
    </source>
</evidence>
<dbReference type="AlphaFoldDB" id="A0A918MI48"/>
<gene>
    <name evidence="15" type="ORF">GCM10011452_13540</name>
</gene>
<reference evidence="15" key="2">
    <citation type="submission" date="2020-09" db="EMBL/GenBank/DDBJ databases">
        <authorList>
            <person name="Sun Q."/>
            <person name="Kim S."/>
        </authorList>
    </citation>
    <scope>NUCLEOTIDE SEQUENCE</scope>
    <source>
        <strain evidence="15">KCTC 23714</strain>
    </source>
</reference>
<evidence type="ECO:0000256" key="10">
    <source>
        <dbReference type="ARBA" id="ARBA00023136"/>
    </source>
</evidence>
<feature type="transmembrane region" description="Helical" evidence="13">
    <location>
        <begin position="130"/>
        <end position="155"/>
    </location>
</feature>
<keyword evidence="4 12" id="KW-0813">Transport</keyword>
<evidence type="ECO:0000256" key="13">
    <source>
        <dbReference type="SAM" id="Phobius"/>
    </source>
</evidence>
<dbReference type="EMBL" id="BMYQ01000002">
    <property type="protein sequence ID" value="GGW26567.1"/>
    <property type="molecule type" value="Genomic_DNA"/>
</dbReference>
<dbReference type="Pfam" id="PF01618">
    <property type="entry name" value="MotA_ExbB"/>
    <property type="match status" value="1"/>
</dbReference>
<keyword evidence="6" id="KW-0997">Cell inner membrane</keyword>
<comment type="subcellular location">
    <subcellularLocation>
        <location evidence="1">Cell inner membrane</location>
        <topology evidence="1">Multi-pass membrane protein</topology>
    </subcellularLocation>
    <subcellularLocation>
        <location evidence="12">Membrane</location>
        <topology evidence="12">Multi-pass membrane protein</topology>
    </subcellularLocation>
</comment>
<reference evidence="15" key="1">
    <citation type="journal article" date="2014" name="Int. J. Syst. Evol. Microbiol.">
        <title>Complete genome sequence of Corynebacterium casei LMG S-19264T (=DSM 44701T), isolated from a smear-ripened cheese.</title>
        <authorList>
            <consortium name="US DOE Joint Genome Institute (JGI-PGF)"/>
            <person name="Walter F."/>
            <person name="Albersmeier A."/>
            <person name="Kalinowski J."/>
            <person name="Ruckert C."/>
        </authorList>
    </citation>
    <scope>NUCLEOTIDE SEQUENCE</scope>
    <source>
        <strain evidence="15">KCTC 23714</strain>
    </source>
</reference>
<dbReference type="InterPro" id="IPR050790">
    <property type="entry name" value="ExbB/TolQ_transport"/>
</dbReference>
<protein>
    <recommendedName>
        <fullName evidence="3">Biopolymer transport protein ExbB</fullName>
    </recommendedName>
</protein>
<comment type="subunit">
    <text evidence="2">The accessory proteins ExbB and ExbD seem to form a complex with TonB.</text>
</comment>
<keyword evidence="5" id="KW-1003">Cell membrane</keyword>
<keyword evidence="7 13" id="KW-0812">Transmembrane</keyword>
<proteinExistence type="inferred from homology"/>
<evidence type="ECO:0000256" key="7">
    <source>
        <dbReference type="ARBA" id="ARBA00022692"/>
    </source>
</evidence>
<evidence type="ECO:0000256" key="8">
    <source>
        <dbReference type="ARBA" id="ARBA00022927"/>
    </source>
</evidence>